<dbReference type="EMBL" id="JAYMRP010000047">
    <property type="protein sequence ID" value="MFB8777587.1"/>
    <property type="molecule type" value="Genomic_DNA"/>
</dbReference>
<gene>
    <name evidence="2" type="ORF">VSS16_33560</name>
</gene>
<evidence type="ECO:0000313" key="2">
    <source>
        <dbReference type="EMBL" id="MFB8777587.1"/>
    </source>
</evidence>
<proteinExistence type="predicted"/>
<evidence type="ECO:0000256" key="1">
    <source>
        <dbReference type="SAM" id="MobiDB-lite"/>
    </source>
</evidence>
<protein>
    <recommendedName>
        <fullName evidence="4">Transglycosylase SLT domain-containing protein</fullName>
    </recommendedName>
</protein>
<organism evidence="2 3">
    <name type="scientific">Streptomyces broussonetiae</name>
    <dbReference type="NCBI Taxonomy" id="2686304"/>
    <lineage>
        <taxon>Bacteria</taxon>
        <taxon>Bacillati</taxon>
        <taxon>Actinomycetota</taxon>
        <taxon>Actinomycetes</taxon>
        <taxon>Kitasatosporales</taxon>
        <taxon>Streptomycetaceae</taxon>
        <taxon>Streptomyces</taxon>
    </lineage>
</organism>
<dbReference type="RefSeq" id="WP_376736032.1">
    <property type="nucleotide sequence ID" value="NZ_JAYMRP010000047.1"/>
</dbReference>
<dbReference type="Proteomes" id="UP001585080">
    <property type="component" value="Unassembled WGS sequence"/>
</dbReference>
<accession>A0ABV5EL67</accession>
<name>A0ABV5EL67_9ACTN</name>
<feature type="region of interest" description="Disordered" evidence="1">
    <location>
        <begin position="84"/>
        <end position="121"/>
    </location>
</feature>
<comment type="caution">
    <text evidence="2">The sequence shown here is derived from an EMBL/GenBank/DDBJ whole genome shotgun (WGS) entry which is preliminary data.</text>
</comment>
<evidence type="ECO:0000313" key="3">
    <source>
        <dbReference type="Proteomes" id="UP001585080"/>
    </source>
</evidence>
<sequence length="152" mass="15848">MSDVAVSSEAVEEARPAELSAEVLDEQLIGPLVDRARASGLQPTGEGGLLQLTKRVLESRRWPAGPSRTGMPWGVQAFGASLLSDPPAGDLRSAHDRQQPRARVSPVEAVDGPVRAQRGSCTRSSASAGWEVCVIAARSSTSTSGSTWAANA</sequence>
<keyword evidence="3" id="KW-1185">Reference proteome</keyword>
<evidence type="ECO:0008006" key="4">
    <source>
        <dbReference type="Google" id="ProtNLM"/>
    </source>
</evidence>
<reference evidence="2 3" key="1">
    <citation type="submission" date="2024-01" db="EMBL/GenBank/DDBJ databases">
        <title>Genome mining of biosynthetic gene clusters to explore secondary metabolites of Streptomyces sp.</title>
        <authorList>
            <person name="Baig A."/>
            <person name="Ajitkumar Shintre N."/>
            <person name="Kumar H."/>
            <person name="Anbarasu A."/>
            <person name="Ramaiah S."/>
        </authorList>
    </citation>
    <scope>NUCLEOTIDE SEQUENCE [LARGE SCALE GENOMIC DNA]</scope>
    <source>
        <strain evidence="2 3">A57</strain>
    </source>
</reference>